<evidence type="ECO:0000313" key="1">
    <source>
        <dbReference type="EMBL" id="KAF2674885.1"/>
    </source>
</evidence>
<dbReference type="Gene3D" id="3.90.1170.40">
    <property type="entry name" value="Molybdopterin biosynthesis MoaE subunit"/>
    <property type="match status" value="1"/>
</dbReference>
<gene>
    <name evidence="1" type="ORF">BT63DRAFT_420147</name>
</gene>
<dbReference type="EMBL" id="MU004230">
    <property type="protein sequence ID" value="KAF2674885.1"/>
    <property type="molecule type" value="Genomic_DNA"/>
</dbReference>
<name>A0A6A6URH0_9PEZI</name>
<organism evidence="1 2">
    <name type="scientific">Microthyrium microscopicum</name>
    <dbReference type="NCBI Taxonomy" id="703497"/>
    <lineage>
        <taxon>Eukaryota</taxon>
        <taxon>Fungi</taxon>
        <taxon>Dikarya</taxon>
        <taxon>Ascomycota</taxon>
        <taxon>Pezizomycotina</taxon>
        <taxon>Dothideomycetes</taxon>
        <taxon>Dothideomycetes incertae sedis</taxon>
        <taxon>Microthyriales</taxon>
        <taxon>Microthyriaceae</taxon>
        <taxon>Microthyrium</taxon>
    </lineage>
</organism>
<dbReference type="AlphaFoldDB" id="A0A6A6URH0"/>
<evidence type="ECO:0000313" key="2">
    <source>
        <dbReference type="Proteomes" id="UP000799302"/>
    </source>
</evidence>
<dbReference type="InterPro" id="IPR036563">
    <property type="entry name" value="MoaE_sf"/>
</dbReference>
<dbReference type="Proteomes" id="UP000799302">
    <property type="component" value="Unassembled WGS sequence"/>
</dbReference>
<protein>
    <submittedName>
        <fullName evidence="1">Molybdopterin biosynthesis MoaE</fullName>
    </submittedName>
</protein>
<dbReference type="Pfam" id="PF02391">
    <property type="entry name" value="MoaE"/>
    <property type="match status" value="1"/>
</dbReference>
<dbReference type="OrthoDB" id="5531344at2759"/>
<reference evidence="1" key="1">
    <citation type="journal article" date="2020" name="Stud. Mycol.">
        <title>101 Dothideomycetes genomes: a test case for predicting lifestyles and emergence of pathogens.</title>
        <authorList>
            <person name="Haridas S."/>
            <person name="Albert R."/>
            <person name="Binder M."/>
            <person name="Bloem J."/>
            <person name="Labutti K."/>
            <person name="Salamov A."/>
            <person name="Andreopoulos B."/>
            <person name="Baker S."/>
            <person name="Barry K."/>
            <person name="Bills G."/>
            <person name="Bluhm B."/>
            <person name="Cannon C."/>
            <person name="Castanera R."/>
            <person name="Culley D."/>
            <person name="Daum C."/>
            <person name="Ezra D."/>
            <person name="Gonzalez J."/>
            <person name="Henrissat B."/>
            <person name="Kuo A."/>
            <person name="Liang C."/>
            <person name="Lipzen A."/>
            <person name="Lutzoni F."/>
            <person name="Magnuson J."/>
            <person name="Mondo S."/>
            <person name="Nolan M."/>
            <person name="Ohm R."/>
            <person name="Pangilinan J."/>
            <person name="Park H.-J."/>
            <person name="Ramirez L."/>
            <person name="Alfaro M."/>
            <person name="Sun H."/>
            <person name="Tritt A."/>
            <person name="Yoshinaga Y."/>
            <person name="Zwiers L.-H."/>
            <person name="Turgeon B."/>
            <person name="Goodwin S."/>
            <person name="Spatafora J."/>
            <person name="Crous P."/>
            <person name="Grigoriev I."/>
        </authorList>
    </citation>
    <scope>NUCLEOTIDE SEQUENCE</scope>
    <source>
        <strain evidence="1">CBS 115976</strain>
    </source>
</reference>
<dbReference type="InterPro" id="IPR003448">
    <property type="entry name" value="Mopterin_biosynth_MoaE"/>
</dbReference>
<keyword evidence="2" id="KW-1185">Reference proteome</keyword>
<accession>A0A6A6URH0</accession>
<proteinExistence type="predicted"/>
<dbReference type="GO" id="GO:0006777">
    <property type="term" value="P:Mo-molybdopterin cofactor biosynthetic process"/>
    <property type="evidence" value="ECO:0007669"/>
    <property type="project" value="InterPro"/>
</dbReference>
<dbReference type="PANTHER" id="PTHR23404">
    <property type="entry name" value="MOLYBDOPTERIN SYNTHASE RELATED"/>
    <property type="match status" value="1"/>
</dbReference>
<dbReference type="SUPFAM" id="SSF54690">
    <property type="entry name" value="Molybdopterin synthase subunit MoaE"/>
    <property type="match status" value="1"/>
</dbReference>
<sequence>MGIAQAMKQKHSLNAIAIVHRLGEVPVGQESILIAVSTPHRKAAWLAGEETLEEVKEKVEIWKYERFEDGGAWRANRDGFPGQVIENASSES</sequence>